<name>A0A8D9JVQ8_9GAMM</name>
<organism evidence="1 2">
    <name type="scientific">Candidatus Portiera aleyrodidarum</name>
    <name type="common">primary endosymbiont of Bemisia tabaci</name>
    <dbReference type="NCBI Taxonomy" id="91844"/>
    <lineage>
        <taxon>Bacteria</taxon>
        <taxon>Pseudomonadati</taxon>
        <taxon>Pseudomonadota</taxon>
        <taxon>Gammaproteobacteria</taxon>
        <taxon>Candidatus Johnevansiales</taxon>
        <taxon>Candidatus Johnevansiaceae</taxon>
        <taxon>Candidatus Portiera</taxon>
    </lineage>
</organism>
<protein>
    <submittedName>
        <fullName evidence="1">Aspartyl/glutamyl-tRNA(Asn/Gln) amidotransferase subunit C</fullName>
        <ecNumber evidence="1">6.3.5.-</ecNumber>
        <ecNumber evidence="1">6.3.5.6</ecNumber>
        <ecNumber evidence="1">6.3.5.7</ecNumber>
    </submittedName>
</protein>
<reference evidence="1 2" key="1">
    <citation type="journal article" date="2015" name="Genome Biol. Evol.">
        <title>Genome evolution in the primary endosymbiont of whiteflies sheds light on their divergence.</title>
        <authorList>
            <person name="Santos-Garcia D."/>
            <person name="Vargas-Chavez C."/>
            <person name="Moya A."/>
            <person name="Latorre A."/>
            <person name="Silva"/>
            <person name="F J."/>
        </authorList>
    </citation>
    <scope>NUCLEOTIDE SEQUENCE [LARGE SCALE GENOMIC DNA]</scope>
    <source>
        <strain evidence="2">AD-VLC</strain>
    </source>
</reference>
<dbReference type="EC" id="6.3.5.-" evidence="1"/>
<proteinExistence type="predicted"/>
<evidence type="ECO:0000313" key="1">
    <source>
        <dbReference type="EMBL" id="CEI58796.1"/>
    </source>
</evidence>
<dbReference type="EC" id="6.3.5.6" evidence="1"/>
<accession>A0A8D9JVQ8</accession>
<dbReference type="AlphaFoldDB" id="A0A8D9JVQ8"/>
<gene>
    <name evidence="1" type="primary">gatC</name>
    <name evidence="1" type="ORF">PAD_234</name>
</gene>
<keyword evidence="1" id="KW-0808">Transferase</keyword>
<evidence type="ECO:0000313" key="2">
    <source>
        <dbReference type="Proteomes" id="UP000032800"/>
    </source>
</evidence>
<dbReference type="GO" id="GO:0050567">
    <property type="term" value="F:glutaminyl-tRNA synthase (glutamine-hydrolyzing) activity"/>
    <property type="evidence" value="ECO:0007669"/>
    <property type="project" value="UniProtKB-EC"/>
</dbReference>
<dbReference type="EC" id="6.3.5.7" evidence="1"/>
<sequence>MKININNLTKLSKLNKNKFLLKDFKKQINLLLKNLFVININYIKPITNPLNNKYNLKIRKDRVKKPKNLKAHINNFYIIPNIL</sequence>
<dbReference type="KEGG" id="plc:PAD_234"/>
<dbReference type="EMBL" id="LN649255">
    <property type="protein sequence ID" value="CEI58796.1"/>
    <property type="molecule type" value="Genomic_DNA"/>
</dbReference>
<dbReference type="GO" id="GO:0050566">
    <property type="term" value="F:asparaginyl-tRNA synthase (glutamine-hydrolyzing) activity"/>
    <property type="evidence" value="ECO:0007669"/>
    <property type="project" value="UniProtKB-EC"/>
</dbReference>
<dbReference type="RefSeq" id="WP_219848636.1">
    <property type="nucleotide sequence ID" value="NZ_LN649255.1"/>
</dbReference>
<dbReference type="Proteomes" id="UP000032800">
    <property type="component" value="Chromosome I"/>
</dbReference>
<dbReference type="GO" id="GO:0016740">
    <property type="term" value="F:transferase activity"/>
    <property type="evidence" value="ECO:0007669"/>
    <property type="project" value="UniProtKB-KW"/>
</dbReference>
<keyword evidence="1" id="KW-0436">Ligase</keyword>